<comment type="similarity">
    <text evidence="1">Belongs to the EGF domain peptide family.</text>
</comment>
<keyword evidence="5" id="KW-0732">Signal</keyword>
<gene>
    <name evidence="9" type="primary">LOC116304461</name>
</gene>
<keyword evidence="2 4" id="KW-1015">Disulfide bond</keyword>
<evidence type="ECO:0000256" key="1">
    <source>
        <dbReference type="ARBA" id="ARBA00006373"/>
    </source>
</evidence>
<evidence type="ECO:0000256" key="2">
    <source>
        <dbReference type="ARBA" id="ARBA00023157"/>
    </source>
</evidence>
<dbReference type="InterPro" id="IPR050372">
    <property type="entry name" value="Neurexin-related_CASP"/>
</dbReference>
<name>A0A6P8IST9_ACTTE</name>
<keyword evidence="3" id="KW-0245">EGF-like domain</keyword>
<dbReference type="PANTHER" id="PTHR15036">
    <property type="entry name" value="PIKACHURIN-LIKE PROTEIN"/>
    <property type="match status" value="1"/>
</dbReference>
<organism evidence="8 9">
    <name type="scientific">Actinia tenebrosa</name>
    <name type="common">Australian red waratah sea anemone</name>
    <dbReference type="NCBI Taxonomy" id="6105"/>
    <lineage>
        <taxon>Eukaryota</taxon>
        <taxon>Metazoa</taxon>
        <taxon>Cnidaria</taxon>
        <taxon>Anthozoa</taxon>
        <taxon>Hexacorallia</taxon>
        <taxon>Actiniaria</taxon>
        <taxon>Actiniidae</taxon>
        <taxon>Actinia</taxon>
    </lineage>
</organism>
<evidence type="ECO:0000256" key="4">
    <source>
        <dbReference type="PROSITE-ProRule" id="PRU00122"/>
    </source>
</evidence>
<dbReference type="Gene3D" id="2.60.120.200">
    <property type="match status" value="1"/>
</dbReference>
<evidence type="ECO:0000313" key="8">
    <source>
        <dbReference type="Proteomes" id="UP000515163"/>
    </source>
</evidence>
<evidence type="ECO:0000259" key="7">
    <source>
        <dbReference type="PROSITE" id="PS50026"/>
    </source>
</evidence>
<dbReference type="Proteomes" id="UP000515163">
    <property type="component" value="Unplaced"/>
</dbReference>
<dbReference type="InterPro" id="IPR000742">
    <property type="entry name" value="EGF"/>
</dbReference>
<dbReference type="KEGG" id="aten:116304461"/>
<dbReference type="OrthoDB" id="5975234at2759"/>
<dbReference type="InterPro" id="IPR001791">
    <property type="entry name" value="Laminin_G"/>
</dbReference>
<feature type="domain" description="EGF-like" evidence="7">
    <location>
        <begin position="212"/>
        <end position="248"/>
    </location>
</feature>
<dbReference type="GeneID" id="116304461"/>
<keyword evidence="8" id="KW-1185">Reference proteome</keyword>
<proteinExistence type="inferred from homology"/>
<reference evidence="9" key="1">
    <citation type="submission" date="2025-08" db="UniProtKB">
        <authorList>
            <consortium name="RefSeq"/>
        </authorList>
    </citation>
    <scope>IDENTIFICATION</scope>
    <source>
        <tissue evidence="9">Tentacle</tissue>
    </source>
</reference>
<evidence type="ECO:0000259" key="6">
    <source>
        <dbReference type="PROSITE" id="PS50025"/>
    </source>
</evidence>
<dbReference type="PANTHER" id="PTHR15036:SF49">
    <property type="entry name" value="AXOTACTIN"/>
    <property type="match status" value="1"/>
</dbReference>
<evidence type="ECO:0000313" key="9">
    <source>
        <dbReference type="RefSeq" id="XP_031570059.1"/>
    </source>
</evidence>
<comment type="caution">
    <text evidence="3">Lacks conserved residue(s) required for the propagation of feature annotation.</text>
</comment>
<dbReference type="RefSeq" id="XP_031570059.1">
    <property type="nucleotide sequence ID" value="XM_031714199.1"/>
</dbReference>
<feature type="signal peptide" evidence="5">
    <location>
        <begin position="1"/>
        <end position="20"/>
    </location>
</feature>
<dbReference type="AlphaFoldDB" id="A0A6P8IST9"/>
<dbReference type="SMART" id="SM00282">
    <property type="entry name" value="LamG"/>
    <property type="match status" value="1"/>
</dbReference>
<evidence type="ECO:0000256" key="3">
    <source>
        <dbReference type="PROSITE-ProRule" id="PRU00076"/>
    </source>
</evidence>
<feature type="chain" id="PRO_5027976470" evidence="5">
    <location>
        <begin position="21"/>
        <end position="323"/>
    </location>
</feature>
<dbReference type="Gene3D" id="2.10.25.10">
    <property type="entry name" value="Laminin"/>
    <property type="match status" value="1"/>
</dbReference>
<feature type="disulfide bond" evidence="4">
    <location>
        <begin position="184"/>
        <end position="211"/>
    </location>
</feature>
<sequence>MPNTFFIFVLVLTFAKQTISFVDDCFNCPNSTLKYNKPLSYSVYDPGWSLINNGALEVWFRTGMKNAMVVYEDDGGKGEFFDVFLVGGKIRMRMQVGYCNIEKRVINGSFNDLKWHKLVIRKEKKNTTLSVDSIAAEPIQCSSQLDSMTALYTGHLSIFVRESSNSWTFPSSLWQSINNVFQGCIKDIQYVEDGVITRPHLRATVGTERGCSNPCQSLKCRHGGRCVDRILTAWCNCEGTGYQGKRCARVIKNRSTKPPTTKSLTTKKITYKVKDPNKIPLLQKEREVSAINSRIKNIGVHHGRCMDLWAVATATVLGMAINT</sequence>
<dbReference type="InParanoid" id="A0A6P8IST9"/>
<feature type="domain" description="Laminin G" evidence="6">
    <location>
        <begin position="31"/>
        <end position="211"/>
    </location>
</feature>
<evidence type="ECO:0000256" key="5">
    <source>
        <dbReference type="SAM" id="SignalP"/>
    </source>
</evidence>
<dbReference type="PROSITE" id="PS50025">
    <property type="entry name" value="LAM_G_DOMAIN"/>
    <property type="match status" value="1"/>
</dbReference>
<dbReference type="PROSITE" id="PS50026">
    <property type="entry name" value="EGF_3"/>
    <property type="match status" value="1"/>
</dbReference>
<dbReference type="InterPro" id="IPR013320">
    <property type="entry name" value="ConA-like_dom_sf"/>
</dbReference>
<dbReference type="GO" id="GO:0016020">
    <property type="term" value="C:membrane"/>
    <property type="evidence" value="ECO:0007669"/>
    <property type="project" value="UniProtKB-SubCell"/>
</dbReference>
<accession>A0A6P8IST9</accession>
<protein>
    <submittedName>
        <fullName evidence="9">Neurexin-1-like</fullName>
    </submittedName>
</protein>
<dbReference type="CDD" id="cd00110">
    <property type="entry name" value="LamG"/>
    <property type="match status" value="1"/>
</dbReference>
<dbReference type="SUPFAM" id="SSF57196">
    <property type="entry name" value="EGF/Laminin"/>
    <property type="match status" value="1"/>
</dbReference>
<dbReference type="SUPFAM" id="SSF49899">
    <property type="entry name" value="Concanavalin A-like lectins/glucanases"/>
    <property type="match status" value="1"/>
</dbReference>
<dbReference type="Pfam" id="PF02210">
    <property type="entry name" value="Laminin_G_2"/>
    <property type="match status" value="1"/>
</dbReference>